<dbReference type="EMBL" id="CP043046">
    <property type="protein sequence ID" value="QEI09422.1"/>
    <property type="molecule type" value="Genomic_DNA"/>
</dbReference>
<evidence type="ECO:0000313" key="3">
    <source>
        <dbReference type="Proteomes" id="UP000325161"/>
    </source>
</evidence>
<feature type="transmembrane region" description="Helical" evidence="1">
    <location>
        <begin position="668"/>
        <end position="687"/>
    </location>
</feature>
<gene>
    <name evidence="2" type="ORF">FXN63_18660</name>
</gene>
<feature type="transmembrane region" description="Helical" evidence="1">
    <location>
        <begin position="406"/>
        <end position="424"/>
    </location>
</feature>
<dbReference type="PANTHER" id="PTHR33406:SF13">
    <property type="entry name" value="MEMBRANE PROTEIN YDFJ"/>
    <property type="match status" value="1"/>
</dbReference>
<feature type="transmembrane region" description="Helical" evidence="1">
    <location>
        <begin position="286"/>
        <end position="303"/>
    </location>
</feature>
<feature type="transmembrane region" description="Helical" evidence="1">
    <location>
        <begin position="258"/>
        <end position="280"/>
    </location>
</feature>
<dbReference type="SUPFAM" id="SSF82866">
    <property type="entry name" value="Multidrug efflux transporter AcrB transmembrane domain"/>
    <property type="match status" value="2"/>
</dbReference>
<evidence type="ECO:0000256" key="1">
    <source>
        <dbReference type="SAM" id="Phobius"/>
    </source>
</evidence>
<feature type="transmembrane region" description="Helical" evidence="1">
    <location>
        <begin position="699"/>
        <end position="718"/>
    </location>
</feature>
<proteinExistence type="predicted"/>
<dbReference type="OrthoDB" id="9780358at2"/>
<dbReference type="AlphaFoldDB" id="A0A5C0B461"/>
<dbReference type="Proteomes" id="UP000325161">
    <property type="component" value="Chromosome"/>
</dbReference>
<feature type="transmembrane region" description="Helical" evidence="1">
    <location>
        <begin position="644"/>
        <end position="662"/>
    </location>
</feature>
<keyword evidence="3" id="KW-1185">Reference proteome</keyword>
<feature type="transmembrane region" description="Helical" evidence="1">
    <location>
        <begin position="617"/>
        <end position="637"/>
    </location>
</feature>
<keyword evidence="1" id="KW-1133">Transmembrane helix</keyword>
<accession>A0A5C0B461</accession>
<feature type="transmembrane region" description="Helical" evidence="1">
    <location>
        <begin position="724"/>
        <end position="744"/>
    </location>
</feature>
<protein>
    <recommendedName>
        <fullName evidence="4">MMPL family transporter</fullName>
    </recommendedName>
</protein>
<feature type="transmembrane region" description="Helical" evidence="1">
    <location>
        <begin position="353"/>
        <end position="376"/>
    </location>
</feature>
<dbReference type="KEGG" id="pacr:FXN63_18660"/>
<keyword evidence="1" id="KW-0472">Membrane</keyword>
<dbReference type="Gene3D" id="1.20.1640.10">
    <property type="entry name" value="Multidrug efflux transporter AcrB transmembrane domain"/>
    <property type="match status" value="2"/>
</dbReference>
<dbReference type="GO" id="GO:0005886">
    <property type="term" value="C:plasma membrane"/>
    <property type="evidence" value="ECO:0007669"/>
    <property type="project" value="TreeGrafter"/>
</dbReference>
<feature type="transmembrane region" description="Helical" evidence="1">
    <location>
        <begin position="323"/>
        <end position="347"/>
    </location>
</feature>
<keyword evidence="1" id="KW-0812">Transmembrane</keyword>
<sequence length="764" mass="81934">MLATAAWQWRGAAPVSANLLELLPDEMPSQVEQQAVTRIEEPLNRELLVLVGHADRDRALKLAETLQAQWAQHAIFDKVQWQFQPDLDGLRKQLLAGRLAYLPAADAVQLAQDPHAFFQARAAELQNPFGAVSPVAAQDDWLGLSGRILKGLVNPTRMQTDLGTGALVSEYDGKYWTLLRGHTKVNAFDLQVPAQAAELVQQARDLVGADNGTVLATGGMLYAAAASDQAKREMSLMGSIATAGSLLLLLGSFRRWRAVMVLIPVAAGSLSGLVICVAVFGKIHVLTLVLGMSLTGVTIDYAMHYLSKSFTLRPWNVRRALELVLPGLTLSMLTSSLGYLTLAWAPFPALRQIAVFSIASLAGAYLCAICLLPPLLKGFKPAAHSHLLTVSQFLVRSQRKIRRLRSYTSLALLLLLGLGGILMLNAQDDLRQWVAPSRALQEEARQVSMITGYQPTSQFFLVSGATEDEVLQRQAALSARLDKARSAGGLQGYRSVDQLVSPVANQQALAKTLAGLPADALAPLSALGVPDEALRQEIDRLRALAPVAPSQALAGPLGELWRPLWMQTPDGFAGLTSLQGRVGSAELAALGKDLPGVKLVDRLGSLTELFSATRQTASWLMGAACLVMGGLLCFYFGLRDGMNILAVPVTSIVLTLGVLGYTGQPLTLFVLFGLILVLTIGVDYAIFMFESIAGRSTTLAGVILDAGTTLLSFGLLALSETPAVRSFGMAVGLGITFCFLLSPWTGQHHARRSTITTLARPKTL</sequence>
<reference evidence="2 3" key="1">
    <citation type="submission" date="2019-08" db="EMBL/GenBank/DDBJ databases">
        <title>Amphibian skin-associated Pigmentiphaga: genome sequence and occurrence across geography and hosts.</title>
        <authorList>
            <person name="Bletz M.C."/>
            <person name="Bunk B."/>
            <person name="Sproeer C."/>
            <person name="Biwer P."/>
            <person name="Reiter S."/>
            <person name="Rabemananjara F.C.E."/>
            <person name="Schulz S."/>
            <person name="Overmann J."/>
            <person name="Vences M."/>
        </authorList>
    </citation>
    <scope>NUCLEOTIDE SEQUENCE [LARGE SCALE GENOMIC DNA]</scope>
    <source>
        <strain evidence="2 3">Mada1488</strain>
    </source>
</reference>
<organism evidence="2 3">
    <name type="scientific">Pigmentiphaga aceris</name>
    <dbReference type="NCBI Taxonomy" id="1940612"/>
    <lineage>
        <taxon>Bacteria</taxon>
        <taxon>Pseudomonadati</taxon>
        <taxon>Pseudomonadota</taxon>
        <taxon>Betaproteobacteria</taxon>
        <taxon>Burkholderiales</taxon>
        <taxon>Alcaligenaceae</taxon>
        <taxon>Pigmentiphaga</taxon>
    </lineage>
</organism>
<feature type="transmembrane region" description="Helical" evidence="1">
    <location>
        <begin position="234"/>
        <end position="251"/>
    </location>
</feature>
<name>A0A5C0B461_9BURK</name>
<evidence type="ECO:0000313" key="2">
    <source>
        <dbReference type="EMBL" id="QEI09422.1"/>
    </source>
</evidence>
<dbReference type="InterPro" id="IPR050545">
    <property type="entry name" value="Mycobact_MmpL"/>
</dbReference>
<evidence type="ECO:0008006" key="4">
    <source>
        <dbReference type="Google" id="ProtNLM"/>
    </source>
</evidence>
<dbReference type="PANTHER" id="PTHR33406">
    <property type="entry name" value="MEMBRANE PROTEIN MJ1562-RELATED"/>
    <property type="match status" value="1"/>
</dbReference>